<comment type="caution">
    <text evidence="2">The sequence shown here is derived from an EMBL/GenBank/DDBJ whole genome shotgun (WGS) entry which is preliminary data.</text>
</comment>
<evidence type="ECO:0000313" key="3">
    <source>
        <dbReference type="Proteomes" id="UP001611580"/>
    </source>
</evidence>
<keyword evidence="3" id="KW-1185">Reference proteome</keyword>
<dbReference type="Proteomes" id="UP001611580">
    <property type="component" value="Unassembled WGS sequence"/>
</dbReference>
<evidence type="ECO:0000259" key="1">
    <source>
        <dbReference type="Pfam" id="PF13476"/>
    </source>
</evidence>
<proteinExistence type="predicted"/>
<dbReference type="Gene3D" id="3.40.50.300">
    <property type="entry name" value="P-loop containing nucleotide triphosphate hydrolases"/>
    <property type="match status" value="1"/>
</dbReference>
<dbReference type="InterPro" id="IPR038729">
    <property type="entry name" value="Rad50/SbcC_AAA"/>
</dbReference>
<accession>A0ABW7XF43</accession>
<dbReference type="Pfam" id="PF13476">
    <property type="entry name" value="AAA_23"/>
    <property type="match status" value="1"/>
</dbReference>
<protein>
    <submittedName>
        <fullName evidence="2">AAA family ATPase</fullName>
    </submittedName>
</protein>
<gene>
    <name evidence="2" type="ORF">ACH47X_04340</name>
</gene>
<reference evidence="2 3" key="1">
    <citation type="submission" date="2024-10" db="EMBL/GenBank/DDBJ databases">
        <title>The Natural Products Discovery Center: Release of the First 8490 Sequenced Strains for Exploring Actinobacteria Biosynthetic Diversity.</title>
        <authorList>
            <person name="Kalkreuter E."/>
            <person name="Kautsar S.A."/>
            <person name="Yang D."/>
            <person name="Bader C.D."/>
            <person name="Teijaro C.N."/>
            <person name="Fluegel L."/>
            <person name="Davis C.M."/>
            <person name="Simpson J.R."/>
            <person name="Lauterbach L."/>
            <person name="Steele A.D."/>
            <person name="Gui C."/>
            <person name="Meng S."/>
            <person name="Li G."/>
            <person name="Viehrig K."/>
            <person name="Ye F."/>
            <person name="Su P."/>
            <person name="Kiefer A.F."/>
            <person name="Nichols A."/>
            <person name="Cepeda A.J."/>
            <person name="Yan W."/>
            <person name="Fan B."/>
            <person name="Jiang Y."/>
            <person name="Adhikari A."/>
            <person name="Zheng C.-J."/>
            <person name="Schuster L."/>
            <person name="Cowan T.M."/>
            <person name="Smanski M.J."/>
            <person name="Chevrette M.G."/>
            <person name="De Carvalho L.P.S."/>
            <person name="Shen B."/>
        </authorList>
    </citation>
    <scope>NUCLEOTIDE SEQUENCE [LARGE SCALE GENOMIC DNA]</scope>
    <source>
        <strain evidence="2 3">NPDC019481</strain>
    </source>
</reference>
<name>A0ABW7XF43_9MICO</name>
<dbReference type="SUPFAM" id="SSF52540">
    <property type="entry name" value="P-loop containing nucleoside triphosphate hydrolases"/>
    <property type="match status" value="1"/>
</dbReference>
<dbReference type="EMBL" id="JBIRYI010000002">
    <property type="protein sequence ID" value="MFI2486112.1"/>
    <property type="molecule type" value="Genomic_DNA"/>
</dbReference>
<feature type="domain" description="Rad50/SbcC-type AAA" evidence="1">
    <location>
        <begin position="34"/>
        <end position="59"/>
    </location>
</feature>
<evidence type="ECO:0000313" key="2">
    <source>
        <dbReference type="EMBL" id="MFI2486112.1"/>
    </source>
</evidence>
<dbReference type="InterPro" id="IPR027417">
    <property type="entry name" value="P-loop_NTPase"/>
</dbReference>
<organism evidence="2 3">
    <name type="scientific">Promicromonospora kroppenstedtii</name>
    <dbReference type="NCBI Taxonomy" id="440482"/>
    <lineage>
        <taxon>Bacteria</taxon>
        <taxon>Bacillati</taxon>
        <taxon>Actinomycetota</taxon>
        <taxon>Actinomycetes</taxon>
        <taxon>Micrococcales</taxon>
        <taxon>Promicromonosporaceae</taxon>
        <taxon>Promicromonospora</taxon>
    </lineage>
</organism>
<sequence length="91" mass="10086">MLIENVHVRPRGVQDRAVWPRTVPAIGQLLAHGVEFTSDIMILVGANGSGKSTLLEAIAARLALIRRQEIGHRGRWLDAVPAVCRQDRRVE</sequence>
<dbReference type="RefSeq" id="WP_397401755.1">
    <property type="nucleotide sequence ID" value="NZ_JBIRYI010000002.1"/>
</dbReference>